<dbReference type="InterPro" id="IPR017930">
    <property type="entry name" value="Myb_dom"/>
</dbReference>
<dbReference type="FunFam" id="1.10.10.60:FF:000077">
    <property type="entry name" value="MYB transcription factor"/>
    <property type="match status" value="1"/>
</dbReference>
<sequence>MGLRPSEKGVKKHKKGLWSPEEDQRLRDYILHHGIGCWTTVSINAEMLENSRMFLLPGLQRNGKSCRLRWINYLRPGLKRGVFSPQEEEIILKLHHTLGNKWAQIAKHLPGRTDNEIKNHWHSYLKKRVMKSEDITLDTKPIFANISNTQKSVSFASEVSSAEFESVEKQEHNHHHQSFFPRIIFADWLTMLENNATGQVYEPQASSTSGGGFGNNNVEKQELDQFMRDFPSYNHNEGCSSSSDEFCLGDGNMTQEMLDISGFIDFSAEDAVF</sequence>
<evidence type="ECO:0000256" key="2">
    <source>
        <dbReference type="ARBA" id="ARBA00022737"/>
    </source>
</evidence>
<keyword evidence="2" id="KW-0677">Repeat</keyword>
<keyword evidence="4" id="KW-0238">DNA-binding</keyword>
<feature type="domain" description="Myb-like" evidence="8">
    <location>
        <begin position="10"/>
        <end position="74"/>
    </location>
</feature>
<evidence type="ECO:0000256" key="5">
    <source>
        <dbReference type="ARBA" id="ARBA00023159"/>
    </source>
</evidence>
<dbReference type="PROSITE" id="PS50090">
    <property type="entry name" value="MYB_LIKE"/>
    <property type="match status" value="2"/>
</dbReference>
<feature type="domain" description="HTH myb-type" evidence="9">
    <location>
        <begin position="11"/>
        <end position="74"/>
    </location>
</feature>
<evidence type="ECO:0000256" key="1">
    <source>
        <dbReference type="ARBA" id="ARBA00004123"/>
    </source>
</evidence>
<dbReference type="OrthoDB" id="2143914at2759"/>
<dbReference type="GO" id="GO:0005634">
    <property type="term" value="C:nucleus"/>
    <property type="evidence" value="ECO:0007669"/>
    <property type="project" value="UniProtKB-SubCell"/>
</dbReference>
<reference evidence="10" key="1">
    <citation type="submission" date="2022-04" db="EMBL/GenBank/DDBJ databases">
        <title>Carnegiea gigantea Genome sequencing and assembly v2.</title>
        <authorList>
            <person name="Copetti D."/>
            <person name="Sanderson M.J."/>
            <person name="Burquez A."/>
            <person name="Wojciechowski M.F."/>
        </authorList>
    </citation>
    <scope>NUCLEOTIDE SEQUENCE</scope>
    <source>
        <strain evidence="10">SGP5-SGP5p</strain>
        <tissue evidence="10">Aerial part</tissue>
    </source>
</reference>
<dbReference type="FunFam" id="1.10.10.60:FF:000371">
    <property type="entry name" value="MYB transcription factor"/>
    <property type="match status" value="1"/>
</dbReference>
<evidence type="ECO:0000256" key="7">
    <source>
        <dbReference type="ARBA" id="ARBA00023242"/>
    </source>
</evidence>
<dbReference type="EMBL" id="JAKOGI010001506">
    <property type="protein sequence ID" value="KAJ8425261.1"/>
    <property type="molecule type" value="Genomic_DNA"/>
</dbReference>
<protein>
    <submittedName>
        <fullName evidence="10">Uncharacterized protein</fullName>
    </submittedName>
</protein>
<keyword evidence="7" id="KW-0539">Nucleus</keyword>
<feature type="domain" description="HTH myb-type" evidence="9">
    <location>
        <begin position="75"/>
        <end position="129"/>
    </location>
</feature>
<evidence type="ECO:0000259" key="9">
    <source>
        <dbReference type="PROSITE" id="PS51294"/>
    </source>
</evidence>
<evidence type="ECO:0000256" key="4">
    <source>
        <dbReference type="ARBA" id="ARBA00023125"/>
    </source>
</evidence>
<feature type="domain" description="Myb-like" evidence="8">
    <location>
        <begin position="75"/>
        <end position="125"/>
    </location>
</feature>
<dbReference type="InterPro" id="IPR051953">
    <property type="entry name" value="Plant_SW-associated_TFs"/>
</dbReference>
<dbReference type="SUPFAM" id="SSF46689">
    <property type="entry name" value="Homeodomain-like"/>
    <property type="match status" value="1"/>
</dbReference>
<dbReference type="Proteomes" id="UP001153076">
    <property type="component" value="Unassembled WGS sequence"/>
</dbReference>
<evidence type="ECO:0000256" key="3">
    <source>
        <dbReference type="ARBA" id="ARBA00023015"/>
    </source>
</evidence>
<comment type="caution">
    <text evidence="10">The sequence shown here is derived from an EMBL/GenBank/DDBJ whole genome shotgun (WGS) entry which is preliminary data.</text>
</comment>
<keyword evidence="11" id="KW-1185">Reference proteome</keyword>
<name>A0A9Q1GQW6_9CARY</name>
<dbReference type="SMART" id="SM00717">
    <property type="entry name" value="SANT"/>
    <property type="match status" value="2"/>
</dbReference>
<keyword evidence="5" id="KW-0010">Activator</keyword>
<dbReference type="GO" id="GO:0003677">
    <property type="term" value="F:DNA binding"/>
    <property type="evidence" value="ECO:0007669"/>
    <property type="project" value="UniProtKB-KW"/>
</dbReference>
<accession>A0A9Q1GQW6</accession>
<dbReference type="PANTHER" id="PTHR47997:SF11">
    <property type="entry name" value="TRANSCRIPTION FACTOR LAF1"/>
    <property type="match status" value="1"/>
</dbReference>
<keyword evidence="6" id="KW-0804">Transcription</keyword>
<organism evidence="10 11">
    <name type="scientific">Carnegiea gigantea</name>
    <dbReference type="NCBI Taxonomy" id="171969"/>
    <lineage>
        <taxon>Eukaryota</taxon>
        <taxon>Viridiplantae</taxon>
        <taxon>Streptophyta</taxon>
        <taxon>Embryophyta</taxon>
        <taxon>Tracheophyta</taxon>
        <taxon>Spermatophyta</taxon>
        <taxon>Magnoliopsida</taxon>
        <taxon>eudicotyledons</taxon>
        <taxon>Gunneridae</taxon>
        <taxon>Pentapetalae</taxon>
        <taxon>Caryophyllales</taxon>
        <taxon>Cactineae</taxon>
        <taxon>Cactaceae</taxon>
        <taxon>Cactoideae</taxon>
        <taxon>Echinocereeae</taxon>
        <taxon>Carnegiea</taxon>
    </lineage>
</organism>
<gene>
    <name evidence="10" type="ORF">Cgig2_025369</name>
</gene>
<dbReference type="PANTHER" id="PTHR47997">
    <property type="entry name" value="MYB DOMAIN PROTEIN 55"/>
    <property type="match status" value="1"/>
</dbReference>
<dbReference type="Pfam" id="PF00249">
    <property type="entry name" value="Myb_DNA-binding"/>
    <property type="match status" value="2"/>
</dbReference>
<keyword evidence="3" id="KW-0805">Transcription regulation</keyword>
<dbReference type="PROSITE" id="PS51294">
    <property type="entry name" value="HTH_MYB"/>
    <property type="match status" value="2"/>
</dbReference>
<evidence type="ECO:0000313" key="10">
    <source>
        <dbReference type="EMBL" id="KAJ8425261.1"/>
    </source>
</evidence>
<proteinExistence type="predicted"/>
<evidence type="ECO:0000313" key="11">
    <source>
        <dbReference type="Proteomes" id="UP001153076"/>
    </source>
</evidence>
<dbReference type="Gene3D" id="1.10.10.60">
    <property type="entry name" value="Homeodomain-like"/>
    <property type="match status" value="2"/>
</dbReference>
<dbReference type="GO" id="GO:0045893">
    <property type="term" value="P:positive regulation of DNA-templated transcription"/>
    <property type="evidence" value="ECO:0007669"/>
    <property type="project" value="UniProtKB-ARBA"/>
</dbReference>
<evidence type="ECO:0000259" key="8">
    <source>
        <dbReference type="PROSITE" id="PS50090"/>
    </source>
</evidence>
<evidence type="ECO:0000256" key="6">
    <source>
        <dbReference type="ARBA" id="ARBA00023163"/>
    </source>
</evidence>
<comment type="subcellular location">
    <subcellularLocation>
        <location evidence="1">Nucleus</location>
    </subcellularLocation>
</comment>
<dbReference type="AlphaFoldDB" id="A0A9Q1GQW6"/>
<dbReference type="CDD" id="cd00167">
    <property type="entry name" value="SANT"/>
    <property type="match status" value="2"/>
</dbReference>
<dbReference type="InterPro" id="IPR001005">
    <property type="entry name" value="SANT/Myb"/>
</dbReference>
<dbReference type="InterPro" id="IPR009057">
    <property type="entry name" value="Homeodomain-like_sf"/>
</dbReference>